<dbReference type="InterPro" id="IPR044097">
    <property type="entry name" value="Bds1/SdsA1_MBL-fold"/>
</dbReference>
<keyword evidence="1" id="KW-0479">Metal-binding</keyword>
<evidence type="ECO:0000256" key="1">
    <source>
        <dbReference type="ARBA" id="ARBA00022723"/>
    </source>
</evidence>
<dbReference type="CDD" id="cd07710">
    <property type="entry name" value="arylsulfatase_Sdsa1-like_MBL-fold"/>
    <property type="match status" value="1"/>
</dbReference>
<dbReference type="EMBL" id="CP098023">
    <property type="protein sequence ID" value="WKD51203.1"/>
    <property type="molecule type" value="Genomic_DNA"/>
</dbReference>
<dbReference type="SUPFAM" id="SSF56281">
    <property type="entry name" value="Metallo-hydrolase/oxidoreductase"/>
    <property type="match status" value="1"/>
</dbReference>
<dbReference type="InterPro" id="IPR036527">
    <property type="entry name" value="SCP2_sterol-bd_dom_sf"/>
</dbReference>
<protein>
    <submittedName>
        <fullName evidence="6">MBL fold metallo-hydrolase</fullName>
    </submittedName>
</protein>
<dbReference type="PANTHER" id="PTHR43223:SF1">
    <property type="entry name" value="ALKYL_ARYL-SULFATASE BDS1"/>
    <property type="match status" value="1"/>
</dbReference>
<feature type="domain" description="Metallo-beta-lactamase" evidence="5">
    <location>
        <begin position="127"/>
        <end position="349"/>
    </location>
</feature>
<evidence type="ECO:0000256" key="4">
    <source>
        <dbReference type="ARBA" id="ARBA00033751"/>
    </source>
</evidence>
<dbReference type="Gene3D" id="3.30.1050.10">
    <property type="entry name" value="SCP2 sterol-binding domain"/>
    <property type="match status" value="1"/>
</dbReference>
<dbReference type="Pfam" id="PF14864">
    <property type="entry name" value="Alkyl_sulf_C"/>
    <property type="match status" value="1"/>
</dbReference>
<dbReference type="RefSeq" id="WP_301418247.1">
    <property type="nucleotide sequence ID" value="NZ_CP098023.1"/>
</dbReference>
<dbReference type="Pfam" id="PF00753">
    <property type="entry name" value="Lactamase_B"/>
    <property type="match status" value="1"/>
</dbReference>
<dbReference type="Proteomes" id="UP001321520">
    <property type="component" value="Chromosome"/>
</dbReference>
<evidence type="ECO:0000256" key="3">
    <source>
        <dbReference type="ARBA" id="ARBA00022833"/>
    </source>
</evidence>
<dbReference type="PANTHER" id="PTHR43223">
    <property type="entry name" value="ALKYL/ARYL-SULFATASE"/>
    <property type="match status" value="1"/>
</dbReference>
<dbReference type="InterPro" id="IPR036866">
    <property type="entry name" value="RibonucZ/Hydroxyglut_hydro"/>
</dbReference>
<dbReference type="InterPro" id="IPR052195">
    <property type="entry name" value="Bact_Alkyl/Aryl-Sulfatase"/>
</dbReference>
<comment type="similarity">
    <text evidence="4">Belongs to the metallo-beta-lactamase superfamily. Type III sulfatase family.</text>
</comment>
<keyword evidence="3" id="KW-0862">Zinc</keyword>
<gene>
    <name evidence="6" type="ORF">M8T91_07250</name>
</gene>
<dbReference type="SUPFAM" id="SSF55718">
    <property type="entry name" value="SCP-like"/>
    <property type="match status" value="1"/>
</dbReference>
<evidence type="ECO:0000259" key="5">
    <source>
        <dbReference type="SMART" id="SM00849"/>
    </source>
</evidence>
<keyword evidence="7" id="KW-1185">Reference proteome</keyword>
<dbReference type="InterPro" id="IPR038536">
    <property type="entry name" value="Alkyl/aryl-sulf_dimr_sf"/>
</dbReference>
<name>A0ABY9EDU5_9GAMM</name>
<evidence type="ECO:0000313" key="7">
    <source>
        <dbReference type="Proteomes" id="UP001321520"/>
    </source>
</evidence>
<dbReference type="PROSITE" id="PS51257">
    <property type="entry name" value="PROKAR_LIPOPROTEIN"/>
    <property type="match status" value="1"/>
</dbReference>
<reference evidence="6 7" key="1">
    <citation type="submission" date="2022-05" db="EMBL/GenBank/DDBJ databases">
        <title>Microbulbifer sp. nov., isolated from sponge.</title>
        <authorList>
            <person name="Gao L."/>
        </authorList>
    </citation>
    <scope>NUCLEOTIDE SEQUENCE [LARGE SCALE GENOMIC DNA]</scope>
    <source>
        <strain evidence="6 7">MI-G</strain>
    </source>
</reference>
<dbReference type="Pfam" id="PF14863">
    <property type="entry name" value="Alkyl_sulf_dimr"/>
    <property type="match status" value="1"/>
</dbReference>
<dbReference type="Gene3D" id="3.60.15.30">
    <property type="entry name" value="Metallo-beta-lactamase domain"/>
    <property type="match status" value="1"/>
</dbReference>
<sequence>MNTRNCFFGLALFLLCACQRDTTGIIDQASEASVATQEYNQQFAPELDLSSSAEFEQATRGLIAEAPLESIENGLGRILWEPSAYGFIQGKAPATVNPSLWRQAALNNIRGLFRVTDGVYQLRGFDLANMTIIEGDTGWILVDPLTTIETAGIALRFAQAQLGAKPITGIIFTHSHIDHFGGAMGVVSPVDLEVGNIVVVAPEGFMEAATSENIVTGPAMTRRAMFMYGKRLPRSVTGHIDSGLGKEPVFGSTSILTPTMTIDQPRQHKTIDGVEFVFQNAPGSEAPAELMFYLPAKQAFCGAEVVSRTQHNLYTLRGAKVRNALSWSQAIEKARIQFSQADIYFGSHHWPIWGRDQIQAFLTKQADLYRFIHDQTLRYANRGSTPNEIAEQISIPSSLSSVFYNRGYYGTLSHNSKAVYQYYFGWYDGNPANLNPLPPPLAGRKYLEYMGGADAVVSRARDSFAKGEYRWVAEVLNHVIFAEPTHVEAKQLLADAYQQLAYQAESAPWRDAYLTASYELLNGPPRQGVNMNDAIELLRETPIEHFMQALSVRLKAEDTEDLQLVIGIHFTDIGQTFTLQLRNSVLHYRSGEIPAGTNARLSITHPLFIDLLVGRAGLSEILGSEDIRLQGSKLDFLKFISLFDMPKGNFPIVEP</sequence>
<organism evidence="6 7">
    <name type="scientific">Microbulbifer spongiae</name>
    <dbReference type="NCBI Taxonomy" id="2944933"/>
    <lineage>
        <taxon>Bacteria</taxon>
        <taxon>Pseudomonadati</taxon>
        <taxon>Pseudomonadota</taxon>
        <taxon>Gammaproteobacteria</taxon>
        <taxon>Cellvibrionales</taxon>
        <taxon>Microbulbiferaceae</taxon>
        <taxon>Microbulbifer</taxon>
    </lineage>
</organism>
<dbReference type="SMART" id="SM00849">
    <property type="entry name" value="Lactamase_B"/>
    <property type="match status" value="1"/>
</dbReference>
<dbReference type="Gene3D" id="1.25.40.880">
    <property type="entry name" value="Alkyl sulfatase, dimerisation domain"/>
    <property type="match status" value="1"/>
</dbReference>
<dbReference type="InterPro" id="IPR029229">
    <property type="entry name" value="Alkyl_sulf_C"/>
</dbReference>
<evidence type="ECO:0000313" key="6">
    <source>
        <dbReference type="EMBL" id="WKD51203.1"/>
    </source>
</evidence>
<dbReference type="InterPro" id="IPR001279">
    <property type="entry name" value="Metallo-B-lactamas"/>
</dbReference>
<keyword evidence="2" id="KW-0378">Hydrolase</keyword>
<accession>A0ABY9EDU5</accession>
<evidence type="ECO:0000256" key="2">
    <source>
        <dbReference type="ARBA" id="ARBA00022801"/>
    </source>
</evidence>
<dbReference type="InterPro" id="IPR029228">
    <property type="entry name" value="Alkyl_sulf_dimr"/>
</dbReference>
<proteinExistence type="inferred from homology"/>